<dbReference type="AlphaFoldDB" id="A0A7C4XKE2"/>
<protein>
    <submittedName>
        <fullName evidence="1">GxxExxY protein</fullName>
    </submittedName>
</protein>
<dbReference type="InterPro" id="IPR026350">
    <property type="entry name" value="GxxExxY"/>
</dbReference>
<accession>A0A7C4XKE2</accession>
<organism evidence="1">
    <name type="scientific">candidate division WOR-3 bacterium</name>
    <dbReference type="NCBI Taxonomy" id="2052148"/>
    <lineage>
        <taxon>Bacteria</taxon>
        <taxon>Bacteria division WOR-3</taxon>
    </lineage>
</organism>
<dbReference type="Pfam" id="PF13366">
    <property type="entry name" value="PDDEXK_3"/>
    <property type="match status" value="1"/>
</dbReference>
<name>A0A7C4XKE2_UNCW3</name>
<dbReference type="NCBIfam" id="TIGR04256">
    <property type="entry name" value="GxxExxY"/>
    <property type="match status" value="1"/>
</dbReference>
<gene>
    <name evidence="1" type="ORF">ENV60_03245</name>
</gene>
<comment type="caution">
    <text evidence="1">The sequence shown here is derived from an EMBL/GenBank/DDBJ whole genome shotgun (WGS) entry which is preliminary data.</text>
</comment>
<evidence type="ECO:0000313" key="1">
    <source>
        <dbReference type="EMBL" id="HGV97297.1"/>
    </source>
</evidence>
<dbReference type="EMBL" id="DTGZ01000059">
    <property type="protein sequence ID" value="HGV97297.1"/>
    <property type="molecule type" value="Genomic_DNA"/>
</dbReference>
<sequence>MLSVAEINELTGKIIGFAIKVHKNIGPGFAEKIYERALAYV</sequence>
<proteinExistence type="predicted"/>
<reference evidence="1" key="1">
    <citation type="journal article" date="2020" name="mSystems">
        <title>Genome- and Community-Level Interaction Insights into Carbon Utilization and Element Cycling Functions of Hydrothermarchaeota in Hydrothermal Sediment.</title>
        <authorList>
            <person name="Zhou Z."/>
            <person name="Liu Y."/>
            <person name="Xu W."/>
            <person name="Pan J."/>
            <person name="Luo Z.H."/>
            <person name="Li M."/>
        </authorList>
    </citation>
    <scope>NUCLEOTIDE SEQUENCE [LARGE SCALE GENOMIC DNA]</scope>
    <source>
        <strain evidence="1">SpSt-774</strain>
    </source>
</reference>